<feature type="domain" description="DNA replication factor Cdt1 C-terminal" evidence="4">
    <location>
        <begin position="321"/>
        <end position="427"/>
    </location>
</feature>
<keyword evidence="2" id="KW-0131">Cell cycle</keyword>
<dbReference type="OrthoDB" id="341730at2759"/>
<sequence length="457" mass="50824">MVARVQPSRAAARRLPPKQQGIQAFAKAVKAGDATRADGKGAVSQKKRKLDEAQLESQEQIVETVTSTRSSKIAKLNQPSTNSESTAPTLLRKPPRSSISDAPKSTNRNPTNNDAEEDLEIDELPECLDDIVGLNTSFLTALSLHYTHNSLSAPADLRELLPSTEKIWKKRKVTIEDMQRLLHVLGLDDERCATFRLCNYGLGKFCIEILDINGPKDSFGPPFSETHLNDKFTRNLERIWRRNGAKTYDEDQDETFLRSIPLAPIHNSTTSFTSLRTGRQRLLDLTAGTLKLKGGKQEIKQRGSKSAASKPTVTLDRRNGLLQRIQSKQLKQSKLGPAPSKEALLRRSAADRVHEAVGVLMLLRPSSYMDAELNSASPQKKPYQLDAIIQMIQDSMRNPVSKEELVACLEILTQPSVAGDWINITTISTRKYVVLRSGKNISPGEISLRVTELKAWQ</sequence>
<dbReference type="AlphaFoldDB" id="A0A2B7YKH8"/>
<reference evidence="5 6" key="1">
    <citation type="submission" date="2017-10" db="EMBL/GenBank/DDBJ databases">
        <title>Comparative genomics in systemic dimorphic fungi from Ajellomycetaceae.</title>
        <authorList>
            <person name="Munoz J.F."/>
            <person name="Mcewen J.G."/>
            <person name="Clay O.K."/>
            <person name="Cuomo C.A."/>
        </authorList>
    </citation>
    <scope>NUCLEOTIDE SEQUENCE [LARGE SCALE GENOMIC DNA]</scope>
    <source>
        <strain evidence="5 6">UAMH7299</strain>
    </source>
</reference>
<organism evidence="5 6">
    <name type="scientific">Polytolypa hystricis (strain UAMH7299)</name>
    <dbReference type="NCBI Taxonomy" id="1447883"/>
    <lineage>
        <taxon>Eukaryota</taxon>
        <taxon>Fungi</taxon>
        <taxon>Dikarya</taxon>
        <taxon>Ascomycota</taxon>
        <taxon>Pezizomycotina</taxon>
        <taxon>Eurotiomycetes</taxon>
        <taxon>Eurotiomycetidae</taxon>
        <taxon>Onygenales</taxon>
        <taxon>Onygenales incertae sedis</taxon>
        <taxon>Polytolypa</taxon>
    </lineage>
</organism>
<feature type="compositionally biased region" description="Polar residues" evidence="3">
    <location>
        <begin position="55"/>
        <end position="88"/>
    </location>
</feature>
<dbReference type="InterPro" id="IPR032054">
    <property type="entry name" value="Cdt1_C"/>
</dbReference>
<comment type="similarity">
    <text evidence="1">Belongs to the Cdt1 family.</text>
</comment>
<evidence type="ECO:0000256" key="3">
    <source>
        <dbReference type="SAM" id="MobiDB-lite"/>
    </source>
</evidence>
<dbReference type="EMBL" id="PDNA01000033">
    <property type="protein sequence ID" value="PGH21569.1"/>
    <property type="molecule type" value="Genomic_DNA"/>
</dbReference>
<evidence type="ECO:0000313" key="5">
    <source>
        <dbReference type="EMBL" id="PGH21569.1"/>
    </source>
</evidence>
<comment type="caution">
    <text evidence="5">The sequence shown here is derived from an EMBL/GenBank/DDBJ whole genome shotgun (WGS) entry which is preliminary data.</text>
</comment>
<dbReference type="Pfam" id="PF16679">
    <property type="entry name" value="CDT1_C"/>
    <property type="match status" value="1"/>
</dbReference>
<evidence type="ECO:0000259" key="4">
    <source>
        <dbReference type="Pfam" id="PF16679"/>
    </source>
</evidence>
<dbReference type="Proteomes" id="UP000224634">
    <property type="component" value="Unassembled WGS sequence"/>
</dbReference>
<evidence type="ECO:0000256" key="2">
    <source>
        <dbReference type="ARBA" id="ARBA00023306"/>
    </source>
</evidence>
<feature type="region of interest" description="Disordered" evidence="3">
    <location>
        <begin position="1"/>
        <end position="118"/>
    </location>
</feature>
<dbReference type="STRING" id="1447883.A0A2B7YKH8"/>
<proteinExistence type="inferred from homology"/>
<feature type="compositionally biased region" description="Polar residues" evidence="3">
    <location>
        <begin position="97"/>
        <end position="113"/>
    </location>
</feature>
<evidence type="ECO:0000313" key="6">
    <source>
        <dbReference type="Proteomes" id="UP000224634"/>
    </source>
</evidence>
<dbReference type="InterPro" id="IPR038090">
    <property type="entry name" value="Cdt1_C_WH_dom_sf"/>
</dbReference>
<dbReference type="Gene3D" id="1.10.10.1420">
    <property type="entry name" value="DNA replication factor Cdt1, C-terminal WH domain"/>
    <property type="match status" value="1"/>
</dbReference>
<protein>
    <recommendedName>
        <fullName evidence="4">DNA replication factor Cdt1 C-terminal domain-containing protein</fullName>
    </recommendedName>
</protein>
<dbReference type="Pfam" id="PF26121">
    <property type="entry name" value="HTH_CDT1"/>
    <property type="match status" value="1"/>
</dbReference>
<accession>A0A2B7YKH8</accession>
<gene>
    <name evidence="5" type="ORF">AJ80_03129</name>
</gene>
<name>A0A2B7YKH8_POLH7</name>
<keyword evidence="6" id="KW-1185">Reference proteome</keyword>
<evidence type="ECO:0000256" key="1">
    <source>
        <dbReference type="ARBA" id="ARBA00008356"/>
    </source>
</evidence>